<proteinExistence type="predicted"/>
<feature type="compositionally biased region" description="Polar residues" evidence="1">
    <location>
        <begin position="117"/>
        <end position="142"/>
    </location>
</feature>
<keyword evidence="4" id="KW-1185">Reference proteome</keyword>
<accession>A0AAN6UCY6</accession>
<feature type="transmembrane region" description="Helical" evidence="2">
    <location>
        <begin position="12"/>
        <end position="32"/>
    </location>
</feature>
<evidence type="ECO:0000313" key="3">
    <source>
        <dbReference type="EMBL" id="KAK4130712.1"/>
    </source>
</evidence>
<reference evidence="3" key="1">
    <citation type="journal article" date="2023" name="Mol. Phylogenet. Evol.">
        <title>Genome-scale phylogeny and comparative genomics of the fungal order Sordariales.</title>
        <authorList>
            <person name="Hensen N."/>
            <person name="Bonometti L."/>
            <person name="Westerberg I."/>
            <person name="Brannstrom I.O."/>
            <person name="Guillou S."/>
            <person name="Cros-Aarteil S."/>
            <person name="Calhoun S."/>
            <person name="Haridas S."/>
            <person name="Kuo A."/>
            <person name="Mondo S."/>
            <person name="Pangilinan J."/>
            <person name="Riley R."/>
            <person name="LaButti K."/>
            <person name="Andreopoulos B."/>
            <person name="Lipzen A."/>
            <person name="Chen C."/>
            <person name="Yan M."/>
            <person name="Daum C."/>
            <person name="Ng V."/>
            <person name="Clum A."/>
            <person name="Steindorff A."/>
            <person name="Ohm R.A."/>
            <person name="Martin F."/>
            <person name="Silar P."/>
            <person name="Natvig D.O."/>
            <person name="Lalanne C."/>
            <person name="Gautier V."/>
            <person name="Ament-Velasquez S.L."/>
            <person name="Kruys A."/>
            <person name="Hutchinson M.I."/>
            <person name="Powell A.J."/>
            <person name="Barry K."/>
            <person name="Miller A.N."/>
            <person name="Grigoriev I.V."/>
            <person name="Debuchy R."/>
            <person name="Gladieux P."/>
            <person name="Hiltunen Thoren M."/>
            <person name="Johannesson H."/>
        </authorList>
    </citation>
    <scope>NUCLEOTIDE SEQUENCE</scope>
    <source>
        <strain evidence="3">CBS 123565</strain>
    </source>
</reference>
<comment type="caution">
    <text evidence="3">The sequence shown here is derived from an EMBL/GenBank/DDBJ whole genome shotgun (WGS) entry which is preliminary data.</text>
</comment>
<sequence>MAGTIPTPIAAIAIVVSAAGSSLLSLLILYLFMRRRRPKHRAHEEETQVSTAADRPTLSYAVKEQPSLTKPLVPSPQEQRQRRERTMTNAIIVPAGLPRPRTQPSPRAEEPRGFIRRTQSARTETGRPSNRSTASSPLTDSAQRVYADILAQPLEHVASPPSPEPAEPTPAARRDDVGWPLCTKQDVWL</sequence>
<evidence type="ECO:0000256" key="1">
    <source>
        <dbReference type="SAM" id="MobiDB-lite"/>
    </source>
</evidence>
<evidence type="ECO:0000313" key="4">
    <source>
        <dbReference type="Proteomes" id="UP001304895"/>
    </source>
</evidence>
<protein>
    <submittedName>
        <fullName evidence="3">Uncharacterized protein</fullName>
    </submittedName>
</protein>
<gene>
    <name evidence="3" type="ORF">BT67DRAFT_208384</name>
</gene>
<keyword evidence="2" id="KW-1133">Transmembrane helix</keyword>
<dbReference type="EMBL" id="MU853432">
    <property type="protein sequence ID" value="KAK4130712.1"/>
    <property type="molecule type" value="Genomic_DNA"/>
</dbReference>
<dbReference type="AlphaFoldDB" id="A0AAN6UCY6"/>
<feature type="region of interest" description="Disordered" evidence="1">
    <location>
        <begin position="88"/>
        <end position="189"/>
    </location>
</feature>
<reference evidence="3" key="2">
    <citation type="submission" date="2023-05" db="EMBL/GenBank/DDBJ databases">
        <authorList>
            <consortium name="Lawrence Berkeley National Laboratory"/>
            <person name="Steindorff A."/>
            <person name="Hensen N."/>
            <person name="Bonometti L."/>
            <person name="Westerberg I."/>
            <person name="Brannstrom I.O."/>
            <person name="Guillou S."/>
            <person name="Cros-Aarteil S."/>
            <person name="Calhoun S."/>
            <person name="Haridas S."/>
            <person name="Kuo A."/>
            <person name="Mondo S."/>
            <person name="Pangilinan J."/>
            <person name="Riley R."/>
            <person name="Labutti K."/>
            <person name="Andreopoulos B."/>
            <person name="Lipzen A."/>
            <person name="Chen C."/>
            <person name="Yanf M."/>
            <person name="Daum C."/>
            <person name="Ng V."/>
            <person name="Clum A."/>
            <person name="Ohm R."/>
            <person name="Martin F."/>
            <person name="Silar P."/>
            <person name="Natvig D."/>
            <person name="Lalanne C."/>
            <person name="Gautier V."/>
            <person name="Ament-Velasquez S.L."/>
            <person name="Kruys A."/>
            <person name="Hutchinson M.I."/>
            <person name="Powell A.J."/>
            <person name="Barry K."/>
            <person name="Miller A.N."/>
            <person name="Grigoriev I.V."/>
            <person name="Debuchy R."/>
            <person name="Gladieux P."/>
            <person name="Thoren M.H."/>
            <person name="Johannesson H."/>
        </authorList>
    </citation>
    <scope>NUCLEOTIDE SEQUENCE</scope>
    <source>
        <strain evidence="3">CBS 123565</strain>
    </source>
</reference>
<feature type="region of interest" description="Disordered" evidence="1">
    <location>
        <begin position="64"/>
        <end position="83"/>
    </location>
</feature>
<keyword evidence="2" id="KW-0472">Membrane</keyword>
<name>A0AAN6UCY6_9PEZI</name>
<keyword evidence="2" id="KW-0812">Transmembrane</keyword>
<dbReference type="Proteomes" id="UP001304895">
    <property type="component" value="Unassembled WGS sequence"/>
</dbReference>
<evidence type="ECO:0000256" key="2">
    <source>
        <dbReference type="SAM" id="Phobius"/>
    </source>
</evidence>
<organism evidence="3 4">
    <name type="scientific">Trichocladium antarcticum</name>
    <dbReference type="NCBI Taxonomy" id="1450529"/>
    <lineage>
        <taxon>Eukaryota</taxon>
        <taxon>Fungi</taxon>
        <taxon>Dikarya</taxon>
        <taxon>Ascomycota</taxon>
        <taxon>Pezizomycotina</taxon>
        <taxon>Sordariomycetes</taxon>
        <taxon>Sordariomycetidae</taxon>
        <taxon>Sordariales</taxon>
        <taxon>Chaetomiaceae</taxon>
        <taxon>Trichocladium</taxon>
    </lineage>
</organism>